<dbReference type="Pfam" id="PF24961">
    <property type="entry name" value="NfeD_membrane"/>
    <property type="match status" value="1"/>
</dbReference>
<comment type="caution">
    <text evidence="9">The sequence shown here is derived from an EMBL/GenBank/DDBJ whole genome shotgun (WGS) entry which is preliminary data.</text>
</comment>
<comment type="subcellular location">
    <subcellularLocation>
        <location evidence="1">Membrane</location>
        <topology evidence="1">Multi-pass membrane protein</topology>
    </subcellularLocation>
</comment>
<dbReference type="GO" id="GO:0006508">
    <property type="term" value="P:proteolysis"/>
    <property type="evidence" value="ECO:0007669"/>
    <property type="project" value="UniProtKB-KW"/>
</dbReference>
<feature type="transmembrane region" description="Helical" evidence="5">
    <location>
        <begin position="272"/>
        <end position="290"/>
    </location>
</feature>
<dbReference type="InterPro" id="IPR052165">
    <property type="entry name" value="Membrane_assoc_protease"/>
</dbReference>
<organism evidence="9 10">
    <name type="scientific">Alkaliphilus hydrothermalis</name>
    <dbReference type="NCBI Taxonomy" id="1482730"/>
    <lineage>
        <taxon>Bacteria</taxon>
        <taxon>Bacillati</taxon>
        <taxon>Bacillota</taxon>
        <taxon>Clostridia</taxon>
        <taxon>Peptostreptococcales</taxon>
        <taxon>Natronincolaceae</taxon>
        <taxon>Alkaliphilus</taxon>
    </lineage>
</organism>
<evidence type="ECO:0000256" key="5">
    <source>
        <dbReference type="SAM" id="Phobius"/>
    </source>
</evidence>
<dbReference type="SUPFAM" id="SSF141322">
    <property type="entry name" value="NfeD domain-like"/>
    <property type="match status" value="1"/>
</dbReference>
<dbReference type="PANTHER" id="PTHR33507:SF3">
    <property type="entry name" value="INNER MEMBRANE PROTEIN YBBJ"/>
    <property type="match status" value="1"/>
</dbReference>
<dbReference type="RefSeq" id="WP_204401062.1">
    <property type="nucleotide sequence ID" value="NZ_JAFBEE010000005.1"/>
</dbReference>
<keyword evidence="9" id="KW-0378">Hydrolase</keyword>
<feature type="domain" description="NfeD-like C-terminal" evidence="6">
    <location>
        <begin position="373"/>
        <end position="427"/>
    </location>
</feature>
<dbReference type="Pfam" id="PF01957">
    <property type="entry name" value="NfeD"/>
    <property type="match status" value="1"/>
</dbReference>
<sequence length="429" mass="45550">MVKNRLLIILLFCFLLVLPVSGMQDQENVHVIPVKGEINSALFQYVEKSLEEVAEDPNVKAVIFDIDTYGGLITAAVDISEAIVNAKIPTISFVNTKAESAGVLITISADHIAMAPGGTIGSAEPIPNTEKSLSFWAGKLRTVAQLKGRDSQLVVSMADSNIEIPEVIEKGRLLNLTTQEAADLEFTDVVASDYEGVLNGLNISYRDIVTVNTPARVKIAQILTSSYLMPLLLAVGFIGLVIELFAPGFGVGGTISLLAFGLYFGGSILAGYASGGIILIFLVGIILLTIEAFAPGFGVAGVGGIVAIVASIIMSSNSLAAAITSLLIAFVLTVIAFVLLLKYGPKNRFFDKIVLGTQAKTELGYTSNIEYKHYLGETGVVKTFLRPAGTIEINGELLDVVTEGAFVEAGVTVKIIKVEGRKIVVRKID</sequence>
<evidence type="ECO:0000256" key="4">
    <source>
        <dbReference type="ARBA" id="ARBA00023136"/>
    </source>
</evidence>
<dbReference type="InterPro" id="IPR056739">
    <property type="entry name" value="NfeD_membrane"/>
</dbReference>
<protein>
    <submittedName>
        <fullName evidence="9">Membrane-bound serine protease (ClpP class)</fullName>
    </submittedName>
</protein>
<feature type="transmembrane region" description="Helical" evidence="5">
    <location>
        <begin position="297"/>
        <end position="314"/>
    </location>
</feature>
<evidence type="ECO:0000259" key="6">
    <source>
        <dbReference type="Pfam" id="PF01957"/>
    </source>
</evidence>
<dbReference type="SUPFAM" id="SSF52096">
    <property type="entry name" value="ClpP/crotonase"/>
    <property type="match status" value="1"/>
</dbReference>
<feature type="transmembrane region" description="Helical" evidence="5">
    <location>
        <begin position="320"/>
        <end position="341"/>
    </location>
</feature>
<dbReference type="InterPro" id="IPR029045">
    <property type="entry name" value="ClpP/crotonase-like_dom_sf"/>
</dbReference>
<dbReference type="Gene3D" id="2.40.50.140">
    <property type="entry name" value="Nucleic acid-binding proteins"/>
    <property type="match status" value="1"/>
</dbReference>
<keyword evidence="10" id="KW-1185">Reference proteome</keyword>
<evidence type="ECO:0000259" key="8">
    <source>
        <dbReference type="Pfam" id="PF25145"/>
    </source>
</evidence>
<dbReference type="Gene3D" id="3.90.226.10">
    <property type="entry name" value="2-enoyl-CoA Hydratase, Chain A, domain 1"/>
    <property type="match status" value="1"/>
</dbReference>
<dbReference type="EMBL" id="JAFBEE010000005">
    <property type="protein sequence ID" value="MBM7614652.1"/>
    <property type="molecule type" value="Genomic_DNA"/>
</dbReference>
<dbReference type="InterPro" id="IPR056738">
    <property type="entry name" value="NfeD1b_N"/>
</dbReference>
<dbReference type="GO" id="GO:0008233">
    <property type="term" value="F:peptidase activity"/>
    <property type="evidence" value="ECO:0007669"/>
    <property type="project" value="UniProtKB-KW"/>
</dbReference>
<feature type="transmembrane region" description="Helical" evidence="5">
    <location>
        <begin position="222"/>
        <end position="242"/>
    </location>
</feature>
<accession>A0ABS2NP18</accession>
<gene>
    <name evidence="9" type="ORF">JOC73_001164</name>
</gene>
<evidence type="ECO:0000313" key="10">
    <source>
        <dbReference type="Proteomes" id="UP001314796"/>
    </source>
</evidence>
<keyword evidence="9" id="KW-0645">Protease</keyword>
<evidence type="ECO:0000256" key="3">
    <source>
        <dbReference type="ARBA" id="ARBA00022989"/>
    </source>
</evidence>
<name>A0ABS2NP18_9FIRM</name>
<keyword evidence="2 5" id="KW-0812">Transmembrane</keyword>
<feature type="domain" description="NfeD integral membrane" evidence="7">
    <location>
        <begin position="228"/>
        <end position="342"/>
    </location>
</feature>
<evidence type="ECO:0000313" key="9">
    <source>
        <dbReference type="EMBL" id="MBM7614652.1"/>
    </source>
</evidence>
<dbReference type="InterPro" id="IPR012340">
    <property type="entry name" value="NA-bd_OB-fold"/>
</dbReference>
<keyword evidence="3 5" id="KW-1133">Transmembrane helix</keyword>
<dbReference type="Pfam" id="PF25145">
    <property type="entry name" value="NfeD1b_N"/>
    <property type="match status" value="1"/>
</dbReference>
<dbReference type="Proteomes" id="UP001314796">
    <property type="component" value="Unassembled WGS sequence"/>
</dbReference>
<keyword evidence="4 5" id="KW-0472">Membrane</keyword>
<reference evidence="9 10" key="1">
    <citation type="submission" date="2021-01" db="EMBL/GenBank/DDBJ databases">
        <title>Genomic Encyclopedia of Type Strains, Phase IV (KMG-IV): sequencing the most valuable type-strain genomes for metagenomic binning, comparative biology and taxonomic classification.</title>
        <authorList>
            <person name="Goeker M."/>
        </authorList>
    </citation>
    <scope>NUCLEOTIDE SEQUENCE [LARGE SCALE GENOMIC DNA]</scope>
    <source>
        <strain evidence="9 10">DSM 25890</strain>
    </source>
</reference>
<dbReference type="PANTHER" id="PTHR33507">
    <property type="entry name" value="INNER MEMBRANE PROTEIN YBBJ"/>
    <property type="match status" value="1"/>
</dbReference>
<proteinExistence type="predicted"/>
<feature type="domain" description="NfeD1b N-terminal" evidence="8">
    <location>
        <begin position="28"/>
        <end position="209"/>
    </location>
</feature>
<dbReference type="InterPro" id="IPR002810">
    <property type="entry name" value="NfeD-like_C"/>
</dbReference>
<evidence type="ECO:0000259" key="7">
    <source>
        <dbReference type="Pfam" id="PF24961"/>
    </source>
</evidence>
<evidence type="ECO:0000256" key="2">
    <source>
        <dbReference type="ARBA" id="ARBA00022692"/>
    </source>
</evidence>
<evidence type="ECO:0000256" key="1">
    <source>
        <dbReference type="ARBA" id="ARBA00004141"/>
    </source>
</evidence>
<dbReference type="CDD" id="cd07021">
    <property type="entry name" value="Clp_protease_NfeD_like"/>
    <property type="match status" value="1"/>
</dbReference>